<keyword evidence="2" id="KW-0560">Oxidoreductase</keyword>
<evidence type="ECO:0000256" key="1">
    <source>
        <dbReference type="ARBA" id="ARBA00006484"/>
    </source>
</evidence>
<comment type="caution">
    <text evidence="3">The sequence shown here is derived from an EMBL/GenBank/DDBJ whole genome shotgun (WGS) entry which is preliminary data.</text>
</comment>
<organism evidence="3 4">
    <name type="scientific">Rhodococcus ruber BKS 20-38</name>
    <dbReference type="NCBI Taxonomy" id="1278076"/>
    <lineage>
        <taxon>Bacteria</taxon>
        <taxon>Bacillati</taxon>
        <taxon>Actinomycetota</taxon>
        <taxon>Actinomycetes</taxon>
        <taxon>Mycobacteriales</taxon>
        <taxon>Nocardiaceae</taxon>
        <taxon>Rhodococcus</taxon>
    </lineage>
</organism>
<dbReference type="RefSeq" id="WP_003938295.1">
    <property type="nucleotide sequence ID" value="NZ_AOEX01000075.1"/>
</dbReference>
<dbReference type="Pfam" id="PF13561">
    <property type="entry name" value="adh_short_C2"/>
    <property type="match status" value="1"/>
</dbReference>
<dbReference type="PRINTS" id="PR00081">
    <property type="entry name" value="GDHRDH"/>
</dbReference>
<gene>
    <name evidence="3" type="ORF">G352_21161</name>
</gene>
<comment type="similarity">
    <text evidence="1">Belongs to the short-chain dehydrogenases/reductases (SDR) family.</text>
</comment>
<dbReference type="CDD" id="cd05233">
    <property type="entry name" value="SDR_c"/>
    <property type="match status" value="1"/>
</dbReference>
<dbReference type="Gene3D" id="3.40.50.720">
    <property type="entry name" value="NAD(P)-binding Rossmann-like Domain"/>
    <property type="match status" value="1"/>
</dbReference>
<accession>M2X8F6</accession>
<dbReference type="PATRIC" id="fig|1278076.4.peg.4345"/>
<proteinExistence type="inferred from homology"/>
<reference evidence="3 4" key="1">
    <citation type="journal article" date="2013" name="Genome Announc.">
        <title>Draft Genome Sequence of Rhodococcus ruber Strain BKS 20-38.</title>
        <authorList>
            <person name="Bala M."/>
            <person name="Kumar S."/>
            <person name="Raghava G.P."/>
            <person name="Mayilraj S."/>
        </authorList>
    </citation>
    <scope>NUCLEOTIDE SEQUENCE [LARGE SCALE GENOMIC DNA]</scope>
    <source>
        <strain evidence="3 4">BKS 20-38</strain>
    </source>
</reference>
<evidence type="ECO:0000256" key="2">
    <source>
        <dbReference type="ARBA" id="ARBA00023002"/>
    </source>
</evidence>
<dbReference type="InterPro" id="IPR036291">
    <property type="entry name" value="NAD(P)-bd_dom_sf"/>
</dbReference>
<dbReference type="AlphaFoldDB" id="M2X8F6"/>
<dbReference type="Proteomes" id="UP000011731">
    <property type="component" value="Unassembled WGS sequence"/>
</dbReference>
<evidence type="ECO:0000313" key="4">
    <source>
        <dbReference type="Proteomes" id="UP000011731"/>
    </source>
</evidence>
<dbReference type="GO" id="GO:0016491">
    <property type="term" value="F:oxidoreductase activity"/>
    <property type="evidence" value="ECO:0007669"/>
    <property type="project" value="UniProtKB-KW"/>
</dbReference>
<dbReference type="PANTHER" id="PTHR43180:SF66">
    <property type="entry name" value="SHORT-CHAIN DEHYDROGENASE_REDUCTASE FAMILY PROTEIN"/>
    <property type="match status" value="1"/>
</dbReference>
<evidence type="ECO:0000313" key="3">
    <source>
        <dbReference type="EMBL" id="EME57386.1"/>
    </source>
</evidence>
<protein>
    <submittedName>
        <fullName evidence="3">Short-chain dehydrogenase/reductase SDR</fullName>
    </submittedName>
</protein>
<name>M2X8F6_9NOCA</name>
<dbReference type="PANTHER" id="PTHR43180">
    <property type="entry name" value="3-OXOACYL-(ACYL-CARRIER-PROTEIN) REDUCTASE (AFU_ORTHOLOGUE AFUA_6G11210)"/>
    <property type="match status" value="1"/>
</dbReference>
<dbReference type="EMBL" id="AOEX01000075">
    <property type="protein sequence ID" value="EME57386.1"/>
    <property type="molecule type" value="Genomic_DNA"/>
</dbReference>
<keyword evidence="4" id="KW-1185">Reference proteome</keyword>
<sequence>MRTLLAGKSVVITGGGSGLGRAYAEACAAHGARVTVNDVDVDAVYETCDAIAVSGGVATPHVGSIASWEVAQELIALASREDRLDGVVANAAINHHAPPWGDTEETIRRTMEVNILGVQFVGVHAMRAMLDTGGSIVTVTSGARFGIPRMSTYGASKGAVSAMTASWAIDGRPYGIRVNSVSPLAHTRMSAADDRPDRPALAAPDRIAPLIVVLLSDESDRVTGQTFRFDGDELSVYEEPQPRVLSPNVGDGRPCLDEDAVLRCLHLLVG</sequence>
<dbReference type="SUPFAM" id="SSF51735">
    <property type="entry name" value="NAD(P)-binding Rossmann-fold domains"/>
    <property type="match status" value="1"/>
</dbReference>
<dbReference type="InterPro" id="IPR002347">
    <property type="entry name" value="SDR_fam"/>
</dbReference>